<keyword evidence="1" id="KW-0732">Signal</keyword>
<feature type="signal peptide" evidence="1">
    <location>
        <begin position="1"/>
        <end position="24"/>
    </location>
</feature>
<accession>A0A0D2PQW2</accession>
<dbReference type="Proteomes" id="UP000054270">
    <property type="component" value="Unassembled WGS sequence"/>
</dbReference>
<dbReference type="AlphaFoldDB" id="A0A0D2PQW2"/>
<keyword evidence="3" id="KW-1185">Reference proteome</keyword>
<reference evidence="3" key="1">
    <citation type="submission" date="2014-04" db="EMBL/GenBank/DDBJ databases">
        <title>Evolutionary Origins and Diversification of the Mycorrhizal Mutualists.</title>
        <authorList>
            <consortium name="DOE Joint Genome Institute"/>
            <consortium name="Mycorrhizal Genomics Consortium"/>
            <person name="Kohler A."/>
            <person name="Kuo A."/>
            <person name="Nagy L.G."/>
            <person name="Floudas D."/>
            <person name="Copeland A."/>
            <person name="Barry K.W."/>
            <person name="Cichocki N."/>
            <person name="Veneault-Fourrey C."/>
            <person name="LaButti K."/>
            <person name="Lindquist E.A."/>
            <person name="Lipzen A."/>
            <person name="Lundell T."/>
            <person name="Morin E."/>
            <person name="Murat C."/>
            <person name="Riley R."/>
            <person name="Ohm R."/>
            <person name="Sun H."/>
            <person name="Tunlid A."/>
            <person name="Henrissat B."/>
            <person name="Grigoriev I.V."/>
            <person name="Hibbett D.S."/>
            <person name="Martin F."/>
        </authorList>
    </citation>
    <scope>NUCLEOTIDE SEQUENCE [LARGE SCALE GENOMIC DNA]</scope>
    <source>
        <strain evidence="3">FD-334 SS-4</strain>
    </source>
</reference>
<protein>
    <submittedName>
        <fullName evidence="2">Uncharacterized protein</fullName>
    </submittedName>
</protein>
<sequence>MNVLFNTRMYLPLIVLFSLSSCNNLNVRFADIVVLVLRVQHTDNMNDRKYQDFDLRVSHFTGPCLTDRSGSATAFTPSNVPYNQREIHAVIPLYARQHGWSHRDYTLEYQT</sequence>
<gene>
    <name evidence="2" type="ORF">HYPSUDRAFT_660311</name>
</gene>
<proteinExistence type="predicted"/>
<evidence type="ECO:0000313" key="3">
    <source>
        <dbReference type="Proteomes" id="UP000054270"/>
    </source>
</evidence>
<dbReference type="EMBL" id="KN817551">
    <property type="protein sequence ID" value="KJA22220.1"/>
    <property type="molecule type" value="Genomic_DNA"/>
</dbReference>
<evidence type="ECO:0000313" key="2">
    <source>
        <dbReference type="EMBL" id="KJA22220.1"/>
    </source>
</evidence>
<organism evidence="2 3">
    <name type="scientific">Hypholoma sublateritium (strain FD-334 SS-4)</name>
    <dbReference type="NCBI Taxonomy" id="945553"/>
    <lineage>
        <taxon>Eukaryota</taxon>
        <taxon>Fungi</taxon>
        <taxon>Dikarya</taxon>
        <taxon>Basidiomycota</taxon>
        <taxon>Agaricomycotina</taxon>
        <taxon>Agaricomycetes</taxon>
        <taxon>Agaricomycetidae</taxon>
        <taxon>Agaricales</taxon>
        <taxon>Agaricineae</taxon>
        <taxon>Strophariaceae</taxon>
        <taxon>Hypholoma</taxon>
    </lineage>
</organism>
<evidence type="ECO:0000256" key="1">
    <source>
        <dbReference type="SAM" id="SignalP"/>
    </source>
</evidence>
<name>A0A0D2PQW2_HYPSF</name>
<feature type="chain" id="PRO_5002248770" evidence="1">
    <location>
        <begin position="25"/>
        <end position="111"/>
    </location>
</feature>